<organism evidence="2 3">
    <name type="scientific">Ameca splendens</name>
    <dbReference type="NCBI Taxonomy" id="208324"/>
    <lineage>
        <taxon>Eukaryota</taxon>
        <taxon>Metazoa</taxon>
        <taxon>Chordata</taxon>
        <taxon>Craniata</taxon>
        <taxon>Vertebrata</taxon>
        <taxon>Euteleostomi</taxon>
        <taxon>Actinopterygii</taxon>
        <taxon>Neopterygii</taxon>
        <taxon>Teleostei</taxon>
        <taxon>Neoteleostei</taxon>
        <taxon>Acanthomorphata</taxon>
        <taxon>Ovalentaria</taxon>
        <taxon>Atherinomorphae</taxon>
        <taxon>Cyprinodontiformes</taxon>
        <taxon>Goodeidae</taxon>
        <taxon>Ameca</taxon>
    </lineage>
</organism>
<name>A0ABV0XX73_9TELE</name>
<feature type="non-terminal residue" evidence="2">
    <location>
        <position position="215"/>
    </location>
</feature>
<feature type="compositionally biased region" description="Low complexity" evidence="1">
    <location>
        <begin position="64"/>
        <end position="79"/>
    </location>
</feature>
<sequence length="215" mass="23758">MWEYLRREAEKSSRQAAEERKQRSPFWGTRLARPLPGTGPLRHRPSPHPQSKSLATVCFSSSFSEPELPAAHSPSSEPAPSRRRCRRRRKQSAAVAASELVMPSAVLQLPVQPPAPSRIEAGLEEIKRKLMRNRCCKFVLHLMDHPEDLDQVHSLLQAEFLAVGWLDAPAPLSAGGPFNPLLVAVKAAKPLDSQHLAKPLYSQHSATPTEPQPAA</sequence>
<feature type="compositionally biased region" description="Basic residues" evidence="1">
    <location>
        <begin position="81"/>
        <end position="90"/>
    </location>
</feature>
<accession>A0ABV0XX73</accession>
<gene>
    <name evidence="2" type="ORF">AMECASPLE_038539</name>
</gene>
<evidence type="ECO:0000256" key="1">
    <source>
        <dbReference type="SAM" id="MobiDB-lite"/>
    </source>
</evidence>
<comment type="caution">
    <text evidence="2">The sequence shown here is derived from an EMBL/GenBank/DDBJ whole genome shotgun (WGS) entry which is preliminary data.</text>
</comment>
<feature type="compositionally biased region" description="Polar residues" evidence="1">
    <location>
        <begin position="49"/>
        <end position="63"/>
    </location>
</feature>
<dbReference type="Proteomes" id="UP001469553">
    <property type="component" value="Unassembled WGS sequence"/>
</dbReference>
<protein>
    <submittedName>
        <fullName evidence="2">Uncharacterized protein</fullName>
    </submittedName>
</protein>
<reference evidence="2 3" key="1">
    <citation type="submission" date="2021-06" db="EMBL/GenBank/DDBJ databases">
        <authorList>
            <person name="Palmer J.M."/>
        </authorList>
    </citation>
    <scope>NUCLEOTIDE SEQUENCE [LARGE SCALE GENOMIC DNA]</scope>
    <source>
        <strain evidence="2 3">AS_MEX2019</strain>
        <tissue evidence="2">Muscle</tissue>
    </source>
</reference>
<evidence type="ECO:0000313" key="3">
    <source>
        <dbReference type="Proteomes" id="UP001469553"/>
    </source>
</evidence>
<feature type="region of interest" description="Disordered" evidence="1">
    <location>
        <begin position="1"/>
        <end position="90"/>
    </location>
</feature>
<dbReference type="EMBL" id="JAHRIP010016592">
    <property type="protein sequence ID" value="MEQ2286087.1"/>
    <property type="molecule type" value="Genomic_DNA"/>
</dbReference>
<proteinExistence type="predicted"/>
<keyword evidence="3" id="KW-1185">Reference proteome</keyword>
<evidence type="ECO:0000313" key="2">
    <source>
        <dbReference type="EMBL" id="MEQ2286087.1"/>
    </source>
</evidence>
<feature type="compositionally biased region" description="Basic and acidic residues" evidence="1">
    <location>
        <begin position="1"/>
        <end position="22"/>
    </location>
</feature>